<dbReference type="GO" id="GO:0000155">
    <property type="term" value="F:phosphorelay sensor kinase activity"/>
    <property type="evidence" value="ECO:0007669"/>
    <property type="project" value="InterPro"/>
</dbReference>
<dbReference type="EC" id="2.7.13.3" evidence="2"/>
<dbReference type="Gene3D" id="3.30.565.10">
    <property type="entry name" value="Histidine kinase-like ATPase, C-terminal domain"/>
    <property type="match status" value="1"/>
</dbReference>
<keyword evidence="7" id="KW-0418">Kinase</keyword>
<evidence type="ECO:0000256" key="1">
    <source>
        <dbReference type="ARBA" id="ARBA00000085"/>
    </source>
</evidence>
<keyword evidence="5" id="KW-0472">Membrane</keyword>
<dbReference type="KEGG" id="lby:Lbys_1796"/>
<accession>E4RQP7</accession>
<dbReference type="PROSITE" id="PS50109">
    <property type="entry name" value="HIS_KIN"/>
    <property type="match status" value="1"/>
</dbReference>
<dbReference type="Pfam" id="PF00512">
    <property type="entry name" value="HisKA"/>
    <property type="match status" value="1"/>
</dbReference>
<dbReference type="InterPro" id="IPR005467">
    <property type="entry name" value="His_kinase_dom"/>
</dbReference>
<dbReference type="CDD" id="cd00082">
    <property type="entry name" value="HisKA"/>
    <property type="match status" value="1"/>
</dbReference>
<dbReference type="Pfam" id="PF02518">
    <property type="entry name" value="HATPase_c"/>
    <property type="match status" value="1"/>
</dbReference>
<feature type="transmembrane region" description="Helical" evidence="5">
    <location>
        <begin position="121"/>
        <end position="138"/>
    </location>
</feature>
<keyword evidence="5" id="KW-1133">Transmembrane helix</keyword>
<dbReference type="InterPro" id="IPR003661">
    <property type="entry name" value="HisK_dim/P_dom"/>
</dbReference>
<dbReference type="SMART" id="SM00388">
    <property type="entry name" value="HisKA"/>
    <property type="match status" value="1"/>
</dbReference>
<evidence type="ECO:0000259" key="6">
    <source>
        <dbReference type="PROSITE" id="PS50109"/>
    </source>
</evidence>
<feature type="transmembrane region" description="Helical" evidence="5">
    <location>
        <begin position="80"/>
        <end position="101"/>
    </location>
</feature>
<keyword evidence="4" id="KW-0175">Coiled coil</keyword>
<dbReference type="OrthoDB" id="9806995at2"/>
<feature type="transmembrane region" description="Helical" evidence="5">
    <location>
        <begin position="55"/>
        <end position="73"/>
    </location>
</feature>
<comment type="catalytic activity">
    <reaction evidence="1">
        <text>ATP + protein L-histidine = ADP + protein N-phospho-L-histidine.</text>
        <dbReference type="EC" id="2.7.13.3"/>
    </reaction>
</comment>
<dbReference type="EMBL" id="CP002305">
    <property type="protein sequence ID" value="ADQ17503.1"/>
    <property type="molecule type" value="Genomic_DNA"/>
</dbReference>
<dbReference type="SUPFAM" id="SSF47384">
    <property type="entry name" value="Homodimeric domain of signal transducing histidine kinase"/>
    <property type="match status" value="1"/>
</dbReference>
<evidence type="ECO:0000256" key="5">
    <source>
        <dbReference type="SAM" id="Phobius"/>
    </source>
</evidence>
<dbReference type="SMART" id="SM00387">
    <property type="entry name" value="HATPase_c"/>
    <property type="match status" value="1"/>
</dbReference>
<dbReference type="Proteomes" id="UP000007435">
    <property type="component" value="Chromosome"/>
</dbReference>
<dbReference type="AlphaFoldDB" id="E4RQP7"/>
<dbReference type="PANTHER" id="PTHR43065">
    <property type="entry name" value="SENSOR HISTIDINE KINASE"/>
    <property type="match status" value="1"/>
</dbReference>
<feature type="coiled-coil region" evidence="4">
    <location>
        <begin position="141"/>
        <end position="196"/>
    </location>
</feature>
<dbReference type="eggNOG" id="COG4191">
    <property type="taxonomic scope" value="Bacteria"/>
</dbReference>
<dbReference type="STRING" id="649349.Lbys_1796"/>
<dbReference type="InterPro" id="IPR036890">
    <property type="entry name" value="HATPase_C_sf"/>
</dbReference>
<feature type="domain" description="Histidine kinase" evidence="6">
    <location>
        <begin position="205"/>
        <end position="442"/>
    </location>
</feature>
<gene>
    <name evidence="7" type="ordered locus">Lbys_1796</name>
</gene>
<dbReference type="InterPro" id="IPR004358">
    <property type="entry name" value="Sig_transdc_His_kin-like_C"/>
</dbReference>
<sequence length="442" mass="50194">MLNFIICYFALEFIRKNINTSWFYPQYPDLLKVVQMGVVPGLLIQELIFPDRFNFVPQLGWIFVIFMIIYVLYHSKENLLAGSLLKAGLPYAIVIAFIYIIKYTMPSLYKTNDEYAEFVRLISIVWLFAFGLSARNQIKNINKEKELKEKILLENEVLEKLVQERTTEILQQKTQLENTLEELRQTQNQLIQQEKLASLGELTAGIAHEIQNPLNFVNNFSEVSTELLQELKEELTEVPEIAQEILDDLNQNLEKISYHGKRASGIVRNMLEHSRASTGERQSVNLNALAEEYLKLSFHGLRAKDKSFNSDFKLIPDESLPEIQVIPQDLGRVLLNLCNNAFYAVQKRAAEGQSGYKPLVTVSVEKVKNKAKITVSDNGMGIPEDVISKIFQPFFTTKPTGQGTGLGLSLSYDIITKGHGGEIIVNSKEGEGTQFIITLPLQ</sequence>
<dbReference type="InterPro" id="IPR036097">
    <property type="entry name" value="HisK_dim/P_sf"/>
</dbReference>
<evidence type="ECO:0000313" key="8">
    <source>
        <dbReference type="Proteomes" id="UP000007435"/>
    </source>
</evidence>
<evidence type="ECO:0000256" key="2">
    <source>
        <dbReference type="ARBA" id="ARBA00012438"/>
    </source>
</evidence>
<organism evidence="7 8">
    <name type="scientific">Leadbetterella byssophila (strain DSM 17132 / JCM 16389 / KACC 11308 / NBRC 106382 / 4M15)</name>
    <dbReference type="NCBI Taxonomy" id="649349"/>
    <lineage>
        <taxon>Bacteria</taxon>
        <taxon>Pseudomonadati</taxon>
        <taxon>Bacteroidota</taxon>
        <taxon>Cytophagia</taxon>
        <taxon>Cytophagales</taxon>
        <taxon>Leadbetterellaceae</taxon>
        <taxon>Leadbetterella</taxon>
    </lineage>
</organism>
<dbReference type="Gene3D" id="1.10.287.130">
    <property type="match status" value="1"/>
</dbReference>
<dbReference type="RefSeq" id="WP_013408552.1">
    <property type="nucleotide sequence ID" value="NC_014655.1"/>
</dbReference>
<evidence type="ECO:0000256" key="3">
    <source>
        <dbReference type="ARBA" id="ARBA00022553"/>
    </source>
</evidence>
<dbReference type="PRINTS" id="PR00344">
    <property type="entry name" value="BCTRLSENSOR"/>
</dbReference>
<keyword evidence="5" id="KW-0812">Transmembrane</keyword>
<dbReference type="SUPFAM" id="SSF55874">
    <property type="entry name" value="ATPase domain of HSP90 chaperone/DNA topoisomerase II/histidine kinase"/>
    <property type="match status" value="1"/>
</dbReference>
<evidence type="ECO:0000256" key="4">
    <source>
        <dbReference type="SAM" id="Coils"/>
    </source>
</evidence>
<dbReference type="InterPro" id="IPR003594">
    <property type="entry name" value="HATPase_dom"/>
</dbReference>
<proteinExistence type="predicted"/>
<keyword evidence="3" id="KW-0597">Phosphoprotein</keyword>
<dbReference type="PANTHER" id="PTHR43065:SF42">
    <property type="entry name" value="TWO-COMPONENT SENSOR PPRA"/>
    <property type="match status" value="1"/>
</dbReference>
<keyword evidence="7" id="KW-0808">Transferase</keyword>
<reference evidence="7 8" key="2">
    <citation type="journal article" date="2011" name="Stand. Genomic Sci.">
        <title>Complete genome sequence of Leadbetterella byssophila type strain (4M15).</title>
        <authorList>
            <person name="Abt B."/>
            <person name="Teshima H."/>
            <person name="Lucas S."/>
            <person name="Lapidus A."/>
            <person name="Del Rio T.G."/>
            <person name="Nolan M."/>
            <person name="Tice H."/>
            <person name="Cheng J.F."/>
            <person name="Pitluck S."/>
            <person name="Liolios K."/>
            <person name="Pagani I."/>
            <person name="Ivanova N."/>
            <person name="Mavromatis K."/>
            <person name="Pati A."/>
            <person name="Tapia R."/>
            <person name="Han C."/>
            <person name="Goodwin L."/>
            <person name="Chen A."/>
            <person name="Palaniappan K."/>
            <person name="Land M."/>
            <person name="Hauser L."/>
            <person name="Chang Y.J."/>
            <person name="Jeffries C.D."/>
            <person name="Rohde M."/>
            <person name="Goker M."/>
            <person name="Tindall B.J."/>
            <person name="Detter J.C."/>
            <person name="Woyke T."/>
            <person name="Bristow J."/>
            <person name="Eisen J.A."/>
            <person name="Markowitz V."/>
            <person name="Hugenholtz P."/>
            <person name="Klenk H.P."/>
            <person name="Kyrpides N.C."/>
        </authorList>
    </citation>
    <scope>NUCLEOTIDE SEQUENCE [LARGE SCALE GENOMIC DNA]</scope>
    <source>
        <strain evidence="8">DSM 17132 / JCM 16389 / KACC 11308 / NBRC 106382 / 4M15</strain>
    </source>
</reference>
<keyword evidence="8" id="KW-1185">Reference proteome</keyword>
<name>E4RQP7_LEAB4</name>
<evidence type="ECO:0000313" key="7">
    <source>
        <dbReference type="EMBL" id="ADQ17503.1"/>
    </source>
</evidence>
<dbReference type="HOGENOM" id="CLU_603737_0_0_10"/>
<reference key="1">
    <citation type="submission" date="2010-11" db="EMBL/GenBank/DDBJ databases">
        <title>The complete genome of Leadbetterella byssophila DSM 17132.</title>
        <authorList>
            <consortium name="US DOE Joint Genome Institute (JGI-PGF)"/>
            <person name="Lucas S."/>
            <person name="Copeland A."/>
            <person name="Lapidus A."/>
            <person name="Glavina del Rio T."/>
            <person name="Dalin E."/>
            <person name="Tice H."/>
            <person name="Bruce D."/>
            <person name="Goodwin L."/>
            <person name="Pitluck S."/>
            <person name="Kyrpides N."/>
            <person name="Mavromatis K."/>
            <person name="Ivanova N."/>
            <person name="Teshima H."/>
            <person name="Brettin T."/>
            <person name="Detter J.C."/>
            <person name="Han C."/>
            <person name="Tapia R."/>
            <person name="Land M."/>
            <person name="Hauser L."/>
            <person name="Markowitz V."/>
            <person name="Cheng J.-F."/>
            <person name="Hugenholtz P."/>
            <person name="Woyke T."/>
            <person name="Wu D."/>
            <person name="Tindall B."/>
            <person name="Pomrenke H.G."/>
            <person name="Brambilla E."/>
            <person name="Klenk H.-P."/>
            <person name="Eisen J.A."/>
        </authorList>
    </citation>
    <scope>NUCLEOTIDE SEQUENCE [LARGE SCALE GENOMIC DNA]</scope>
    <source>
        <strain>DSM 17132</strain>
    </source>
</reference>
<protein>
    <recommendedName>
        <fullName evidence="2">histidine kinase</fullName>
        <ecNumber evidence="2">2.7.13.3</ecNumber>
    </recommendedName>
</protein>